<feature type="compositionally biased region" description="Low complexity" evidence="1">
    <location>
        <begin position="312"/>
        <end position="324"/>
    </location>
</feature>
<feature type="compositionally biased region" description="Polar residues" evidence="1">
    <location>
        <begin position="470"/>
        <end position="479"/>
    </location>
</feature>
<proteinExistence type="predicted"/>
<feature type="region of interest" description="Disordered" evidence="1">
    <location>
        <begin position="312"/>
        <end position="680"/>
    </location>
</feature>
<feature type="compositionally biased region" description="Low complexity" evidence="1">
    <location>
        <begin position="595"/>
        <end position="605"/>
    </location>
</feature>
<feature type="compositionally biased region" description="Low complexity" evidence="1">
    <location>
        <begin position="399"/>
        <end position="416"/>
    </location>
</feature>
<organism evidence="3 4">
    <name type="scientific">Suillus luteus UH-Slu-Lm8-n1</name>
    <dbReference type="NCBI Taxonomy" id="930992"/>
    <lineage>
        <taxon>Eukaryota</taxon>
        <taxon>Fungi</taxon>
        <taxon>Dikarya</taxon>
        <taxon>Basidiomycota</taxon>
        <taxon>Agaricomycotina</taxon>
        <taxon>Agaricomycetes</taxon>
        <taxon>Agaricomycetidae</taxon>
        <taxon>Boletales</taxon>
        <taxon>Suillineae</taxon>
        <taxon>Suillaceae</taxon>
        <taxon>Suillus</taxon>
    </lineage>
</organism>
<dbReference type="GO" id="GO:0006368">
    <property type="term" value="P:transcription elongation by RNA polymerase II"/>
    <property type="evidence" value="ECO:0007669"/>
    <property type="project" value="InterPro"/>
</dbReference>
<feature type="compositionally biased region" description="Basic and acidic residues" evidence="1">
    <location>
        <begin position="727"/>
        <end position="741"/>
    </location>
</feature>
<dbReference type="InterPro" id="IPR019464">
    <property type="entry name" value="ELL_N"/>
</dbReference>
<keyword evidence="4" id="KW-1185">Reference proteome</keyword>
<feature type="domain" description="RNA polymerase II elongation factor ELL N-terminal" evidence="2">
    <location>
        <begin position="114"/>
        <end position="284"/>
    </location>
</feature>
<feature type="compositionally biased region" description="Basic and acidic residues" evidence="1">
    <location>
        <begin position="488"/>
        <end position="511"/>
    </location>
</feature>
<dbReference type="InParanoid" id="A0A0D0A9A8"/>
<reference evidence="4" key="2">
    <citation type="submission" date="2015-01" db="EMBL/GenBank/DDBJ databases">
        <title>Evolutionary Origins and Diversification of the Mycorrhizal Mutualists.</title>
        <authorList>
            <consortium name="DOE Joint Genome Institute"/>
            <consortium name="Mycorrhizal Genomics Consortium"/>
            <person name="Kohler A."/>
            <person name="Kuo A."/>
            <person name="Nagy L.G."/>
            <person name="Floudas D."/>
            <person name="Copeland A."/>
            <person name="Barry K.W."/>
            <person name="Cichocki N."/>
            <person name="Veneault-Fourrey C."/>
            <person name="LaButti K."/>
            <person name="Lindquist E.A."/>
            <person name="Lipzen A."/>
            <person name="Lundell T."/>
            <person name="Morin E."/>
            <person name="Murat C."/>
            <person name="Riley R."/>
            <person name="Ohm R."/>
            <person name="Sun H."/>
            <person name="Tunlid A."/>
            <person name="Henrissat B."/>
            <person name="Grigoriev I.V."/>
            <person name="Hibbett D.S."/>
            <person name="Martin F."/>
        </authorList>
    </citation>
    <scope>NUCLEOTIDE SEQUENCE [LARGE SCALE GENOMIC DNA]</scope>
    <source>
        <strain evidence="4">UH-Slu-Lm8-n1</strain>
    </source>
</reference>
<dbReference type="Pfam" id="PF10390">
    <property type="entry name" value="ELL"/>
    <property type="match status" value="1"/>
</dbReference>
<sequence>MPLPSGTPLSLQGHSRPGDTVQTKPKHAMIVRMSAETLEALEDFSSNPAMNFEFGDNPGIYIGETFFPMRPLKESSPHEIYLRTSSAAKPNAPLKLYANVMGKFIVDRQLGEKVTDKVRQQTIEAKKQHAERQTIMLDAPLISAAGTKNLKRKTPGSGTVVKKAAQRDTLRTPAASTPVARKISPMPQTATSKANADIRRRLIHFLAVEDREADLTVSRVCGRDCDAMARANLLNILEEVAEPVPARKGDKSPRKWGLKRSTWLEVRPYDWEMYKPSERTNIARQGRVVLGDLKIPESDAVWDHFRFRNVAPPTGAAPHPTHGGKTITGPPAGLLKPKPEPKRPAISKDLKQKAKADSSRTKGDIQMKDESARPRGVIKMKDESVKLPRVAAIKREEASPSPSSSTSTSSKAASRRLPGSGYVAKKSPQPSPAVETASREAAGSADPRPQRPLPRLPPKPAPVPQPPLQSQEKTPTTSIPMKMTKKMLPPEDSDRERERHRDKDRQPKDRVVAGVKRKNATHDVGDAQDGVGLKANTFKKRRTEEGPSPAASSSSLKGRDLSLPKKPVETASPVPPPPKKIKKEPSPLPLPLPQPRTALPTQPLTQNPASKTDQRPKLNGAKTRRRSPIYTSSDEGEISEPPRKSVQDPPTNTDRSKGKEGRARPRASYPLPPDRNGLRSRYQSKYGHYLGTYSQIVAQKRKIEAILNGESEAEGEIMDPEELKRLSTEHKSQKEELESIQEKWMNGSVSE</sequence>
<dbReference type="EMBL" id="KN835155">
    <property type="protein sequence ID" value="KIK46785.1"/>
    <property type="molecule type" value="Genomic_DNA"/>
</dbReference>
<protein>
    <recommendedName>
        <fullName evidence="2">RNA polymerase II elongation factor ELL N-terminal domain-containing protein</fullName>
    </recommendedName>
</protein>
<evidence type="ECO:0000256" key="1">
    <source>
        <dbReference type="SAM" id="MobiDB-lite"/>
    </source>
</evidence>
<feature type="compositionally biased region" description="Basic and acidic residues" evidence="1">
    <location>
        <begin position="557"/>
        <end position="568"/>
    </location>
</feature>
<dbReference type="InterPro" id="IPR042065">
    <property type="entry name" value="E3_ELL-like"/>
</dbReference>
<dbReference type="OrthoDB" id="2587563at2759"/>
<feature type="compositionally biased region" description="Basic and acidic residues" evidence="1">
    <location>
        <begin position="654"/>
        <end position="663"/>
    </location>
</feature>
<dbReference type="Proteomes" id="UP000054485">
    <property type="component" value="Unassembled WGS sequence"/>
</dbReference>
<dbReference type="Gene3D" id="1.10.10.2670">
    <property type="entry name" value="E3 ubiquitin-protein ligase"/>
    <property type="match status" value="1"/>
</dbReference>
<dbReference type="GO" id="GO:0008023">
    <property type="term" value="C:transcription elongation factor complex"/>
    <property type="evidence" value="ECO:0007669"/>
    <property type="project" value="InterPro"/>
</dbReference>
<dbReference type="HOGENOM" id="CLU_012434_0_0_1"/>
<evidence type="ECO:0000313" key="4">
    <source>
        <dbReference type="Proteomes" id="UP000054485"/>
    </source>
</evidence>
<accession>A0A0D0A9A8</accession>
<dbReference type="STRING" id="930992.A0A0D0A9A8"/>
<feature type="region of interest" description="Disordered" evidence="1">
    <location>
        <begin position="1"/>
        <end position="24"/>
    </location>
</feature>
<dbReference type="AlphaFoldDB" id="A0A0D0A9A8"/>
<reference evidence="3 4" key="1">
    <citation type="submission" date="2014-04" db="EMBL/GenBank/DDBJ databases">
        <authorList>
            <consortium name="DOE Joint Genome Institute"/>
            <person name="Kuo A."/>
            <person name="Ruytinx J."/>
            <person name="Rineau F."/>
            <person name="Colpaert J."/>
            <person name="Kohler A."/>
            <person name="Nagy L.G."/>
            <person name="Floudas D."/>
            <person name="Copeland A."/>
            <person name="Barry K.W."/>
            <person name="Cichocki N."/>
            <person name="Veneault-Fourrey C."/>
            <person name="LaButti K."/>
            <person name="Lindquist E.A."/>
            <person name="Lipzen A."/>
            <person name="Lundell T."/>
            <person name="Morin E."/>
            <person name="Murat C."/>
            <person name="Sun H."/>
            <person name="Tunlid A."/>
            <person name="Henrissat B."/>
            <person name="Grigoriev I.V."/>
            <person name="Hibbett D.S."/>
            <person name="Martin F."/>
            <person name="Nordberg H.P."/>
            <person name="Cantor M.N."/>
            <person name="Hua S.X."/>
        </authorList>
    </citation>
    <scope>NUCLEOTIDE SEQUENCE [LARGE SCALE GENOMIC DNA]</scope>
    <source>
        <strain evidence="3 4">UH-Slu-Lm8-n1</strain>
    </source>
</reference>
<feature type="region of interest" description="Disordered" evidence="1">
    <location>
        <begin position="727"/>
        <end position="751"/>
    </location>
</feature>
<name>A0A0D0A9A8_9AGAM</name>
<gene>
    <name evidence="3" type="ORF">CY34DRAFT_800130</name>
</gene>
<feature type="compositionally biased region" description="Pro residues" evidence="1">
    <location>
        <begin position="450"/>
        <end position="467"/>
    </location>
</feature>
<evidence type="ECO:0000259" key="2">
    <source>
        <dbReference type="Pfam" id="PF10390"/>
    </source>
</evidence>
<feature type="compositionally biased region" description="Basic and acidic residues" evidence="1">
    <location>
        <begin position="337"/>
        <end position="386"/>
    </location>
</feature>
<evidence type="ECO:0000313" key="3">
    <source>
        <dbReference type="EMBL" id="KIK46785.1"/>
    </source>
</evidence>